<evidence type="ECO:0000259" key="2">
    <source>
        <dbReference type="Pfam" id="PF03068"/>
    </source>
</evidence>
<dbReference type="InterPro" id="IPR013530">
    <property type="entry name" value="PAD_C"/>
</dbReference>
<keyword evidence="4" id="KW-1185">Reference proteome</keyword>
<dbReference type="GO" id="GO:0004668">
    <property type="term" value="F:protein-arginine deiminase activity"/>
    <property type="evidence" value="ECO:0007669"/>
    <property type="project" value="InterPro"/>
</dbReference>
<name>A0A8K0WLD9_9HYPO</name>
<comment type="caution">
    <text evidence="3">The sequence shown here is derived from an EMBL/GenBank/DDBJ whole genome shotgun (WGS) entry which is preliminary data.</text>
</comment>
<dbReference type="SUPFAM" id="SSF110083">
    <property type="entry name" value="Peptidylarginine deiminase Pad4, middle domain"/>
    <property type="match status" value="1"/>
</dbReference>
<dbReference type="PANTHER" id="PTHR10837:SF8">
    <property type="entry name" value="PROTEIN-ARGININE DEIMINASE"/>
    <property type="match status" value="1"/>
</dbReference>
<organism evidence="3 4">
    <name type="scientific">Stachybotrys elegans</name>
    <dbReference type="NCBI Taxonomy" id="80388"/>
    <lineage>
        <taxon>Eukaryota</taxon>
        <taxon>Fungi</taxon>
        <taxon>Dikarya</taxon>
        <taxon>Ascomycota</taxon>
        <taxon>Pezizomycotina</taxon>
        <taxon>Sordariomycetes</taxon>
        <taxon>Hypocreomycetidae</taxon>
        <taxon>Hypocreales</taxon>
        <taxon>Stachybotryaceae</taxon>
        <taxon>Stachybotrys</taxon>
    </lineage>
</organism>
<feature type="chain" id="PRO_5035469201" evidence="1">
    <location>
        <begin position="19"/>
        <end position="600"/>
    </location>
</feature>
<dbReference type="OrthoDB" id="5102063at2759"/>
<evidence type="ECO:0000313" key="3">
    <source>
        <dbReference type="EMBL" id="KAH7304410.1"/>
    </source>
</evidence>
<evidence type="ECO:0000313" key="4">
    <source>
        <dbReference type="Proteomes" id="UP000813444"/>
    </source>
</evidence>
<evidence type="ECO:0000256" key="1">
    <source>
        <dbReference type="SAM" id="SignalP"/>
    </source>
</evidence>
<dbReference type="AlphaFoldDB" id="A0A8K0WLD9"/>
<reference evidence="3" key="1">
    <citation type="journal article" date="2021" name="Nat. Commun.">
        <title>Genetic determinants of endophytism in the Arabidopsis root mycobiome.</title>
        <authorList>
            <person name="Mesny F."/>
            <person name="Miyauchi S."/>
            <person name="Thiergart T."/>
            <person name="Pickel B."/>
            <person name="Atanasova L."/>
            <person name="Karlsson M."/>
            <person name="Huettel B."/>
            <person name="Barry K.W."/>
            <person name="Haridas S."/>
            <person name="Chen C."/>
            <person name="Bauer D."/>
            <person name="Andreopoulos W."/>
            <person name="Pangilinan J."/>
            <person name="LaButti K."/>
            <person name="Riley R."/>
            <person name="Lipzen A."/>
            <person name="Clum A."/>
            <person name="Drula E."/>
            <person name="Henrissat B."/>
            <person name="Kohler A."/>
            <person name="Grigoriev I.V."/>
            <person name="Martin F.M."/>
            <person name="Hacquard S."/>
        </authorList>
    </citation>
    <scope>NUCLEOTIDE SEQUENCE</scope>
    <source>
        <strain evidence="3">MPI-CAGE-CH-0235</strain>
    </source>
</reference>
<feature type="domain" description="Protein-arginine deiminase C-terminal" evidence="2">
    <location>
        <begin position="187"/>
        <end position="600"/>
    </location>
</feature>
<accession>A0A8K0WLD9</accession>
<dbReference type="Proteomes" id="UP000813444">
    <property type="component" value="Unassembled WGS sequence"/>
</dbReference>
<dbReference type="GO" id="GO:0005737">
    <property type="term" value="C:cytoplasm"/>
    <property type="evidence" value="ECO:0007669"/>
    <property type="project" value="InterPro"/>
</dbReference>
<dbReference type="GO" id="GO:0005509">
    <property type="term" value="F:calcium ion binding"/>
    <property type="evidence" value="ECO:0007669"/>
    <property type="project" value="InterPro"/>
</dbReference>
<sequence>MKPLNNILAFCMLQQVSALAVTILADTNRDGIVNNLDLQGKNNWTADHGALFLANIVDTDRRCSLQVTRQTSDAALEQCNDAADDVLRNPRYLAPLVTLPVSADGLSPNAQGFVSVVDASDAAKVRIFRKGVDGKWTIVKSDSAFTASEIKQGLQLGIDARDIRRPNGWDGHAAVRFRVSNGSGDAAEDTVALRVAPVLTHHHAQNAERVFVSTVSYTPHVQFVADLQKNVNPIMPVQVLKNANNDIWTQDFFETAYSSIPGPDGPIVVRIMLRTALLSRTAGRATFSELRDGTVGAVNTGDGGASTDSTGNLETIPPYAYNGKSYPAGRIILGRQANKDPVISALLEVQETQDPLRLDTDWLAVGHVDEFLQFLPANNKRGWVLVADDPAKGVAVLQKAVADGYGSQRAFSRPSFSYDAGQCVPKLTISQVLALKGFIDTNKLAAERIAANLEILKRETGLTDDEIVRLPATFYNQDPGCGSSRIASISSLSQRPLNILEAAAPPGAALQRRQSSAQLLAFYPGIVNGLVLNNSTVVSPNPWGPIGPDGKDILQVEAEKIYAKVGYKVIWQDDYFSHHVLLGEVHCGTNTWRKADDVWW</sequence>
<dbReference type="Gene3D" id="3.75.10.10">
    <property type="entry name" value="L-arginine/glycine Amidinotransferase, Chain A"/>
    <property type="match status" value="1"/>
</dbReference>
<dbReference type="PANTHER" id="PTHR10837">
    <property type="entry name" value="PEPTIDYLARGININE DEIMINASE"/>
    <property type="match status" value="1"/>
</dbReference>
<gene>
    <name evidence="3" type="ORF">B0I35DRAFT_454707</name>
</gene>
<dbReference type="InterPro" id="IPR036556">
    <property type="entry name" value="PAD_central_sf"/>
</dbReference>
<proteinExistence type="predicted"/>
<keyword evidence="1" id="KW-0732">Signal</keyword>
<dbReference type="InterPro" id="IPR004303">
    <property type="entry name" value="PAD"/>
</dbReference>
<feature type="signal peptide" evidence="1">
    <location>
        <begin position="1"/>
        <end position="18"/>
    </location>
</feature>
<dbReference type="EMBL" id="JAGPNK010000023">
    <property type="protein sequence ID" value="KAH7304410.1"/>
    <property type="molecule type" value="Genomic_DNA"/>
</dbReference>
<protein>
    <submittedName>
        <fullName evidence="3">Arginine deiminase type-3</fullName>
    </submittedName>
</protein>
<dbReference type="SUPFAM" id="SSF55909">
    <property type="entry name" value="Pentein"/>
    <property type="match status" value="1"/>
</dbReference>
<dbReference type="Pfam" id="PF03068">
    <property type="entry name" value="PAD"/>
    <property type="match status" value="1"/>
</dbReference>